<keyword evidence="2" id="KW-1185">Reference proteome</keyword>
<evidence type="ECO:0000313" key="1">
    <source>
        <dbReference type="EMBL" id="SGY67768.1"/>
    </source>
</evidence>
<reference evidence="1 2" key="1">
    <citation type="submission" date="2016-11" db="EMBL/GenBank/DDBJ databases">
        <authorList>
            <person name="Jaros S."/>
            <person name="Januszkiewicz K."/>
            <person name="Wedrychowicz H."/>
        </authorList>
    </citation>
    <scope>NUCLEOTIDE SEQUENCE [LARGE SCALE GENOMIC DNA]</scope>
</reference>
<accession>A0A2X0PAX3</accession>
<evidence type="ECO:0000313" key="2">
    <source>
        <dbReference type="Proteomes" id="UP000249464"/>
    </source>
</evidence>
<gene>
    <name evidence="1" type="primary">BQ5605_C004g02806</name>
    <name evidence="1" type="ORF">BQ5605_C004G02806</name>
</gene>
<organism evidence="1 2">
    <name type="scientific">Microbotryum silenes-dioicae</name>
    <dbReference type="NCBI Taxonomy" id="796604"/>
    <lineage>
        <taxon>Eukaryota</taxon>
        <taxon>Fungi</taxon>
        <taxon>Dikarya</taxon>
        <taxon>Basidiomycota</taxon>
        <taxon>Pucciniomycotina</taxon>
        <taxon>Microbotryomycetes</taxon>
        <taxon>Microbotryales</taxon>
        <taxon>Microbotryaceae</taxon>
        <taxon>Microbotryum</taxon>
    </lineage>
</organism>
<dbReference type="EMBL" id="FQNC01000046">
    <property type="protein sequence ID" value="SGY67768.1"/>
    <property type="molecule type" value="Genomic_DNA"/>
</dbReference>
<name>A0A2X0PAX3_9BASI</name>
<protein>
    <submittedName>
        <fullName evidence="1">BQ5605_C004g02806 protein</fullName>
    </submittedName>
</protein>
<dbReference type="Proteomes" id="UP000249464">
    <property type="component" value="Unassembled WGS sequence"/>
</dbReference>
<sequence length="45" mass="5227">MRFQIDPRRDRHLSVGSEGNKNIWPGIKYVTELEHRPTAPRPVAT</sequence>
<proteinExistence type="predicted"/>
<dbReference type="AlphaFoldDB" id="A0A2X0PAX3"/>